<feature type="compositionally biased region" description="Basic and acidic residues" evidence="1">
    <location>
        <begin position="226"/>
        <end position="235"/>
    </location>
</feature>
<feature type="compositionally biased region" description="Basic and acidic residues" evidence="1">
    <location>
        <begin position="72"/>
        <end position="85"/>
    </location>
</feature>
<dbReference type="OrthoDB" id="25002at2759"/>
<evidence type="ECO:0000313" key="2">
    <source>
        <dbReference type="EMBL" id="KAG9462752.1"/>
    </source>
</evidence>
<feature type="compositionally biased region" description="Basic residues" evidence="1">
    <location>
        <begin position="236"/>
        <end position="249"/>
    </location>
</feature>
<feature type="region of interest" description="Disordered" evidence="1">
    <location>
        <begin position="25"/>
        <end position="102"/>
    </location>
</feature>
<proteinExistence type="predicted"/>
<feature type="compositionally biased region" description="Low complexity" evidence="1">
    <location>
        <begin position="307"/>
        <end position="323"/>
    </location>
</feature>
<accession>A0A8J6B264</accession>
<protein>
    <recommendedName>
        <fullName evidence="4">Cyclin-T2</fullName>
    </recommendedName>
</protein>
<sequence length="397" mass="43611">MPIPAAHSAEELAILAMPGTSYTMASHHEWPQHPDQPRSDQVYGQKQESSLPPAPFNMTAVQLHPGLHHRSEKASEHSVRAEHAHKSSSGKHHGQIYAPSVTMSHKMSLDKYREKRKLETVDLDVRDQMPTVHAAEQHKKHSQASGGSVTSPIKMKIPLASTEKMEKHSSEKKDKSGSLKLRIPIPPTERASSKEDLKMKIKVSSADRHSSSDEGSGKSKHSSPHMSKEHKDKHNSSNRHHSSHKHSHSHYNSVSSNKLCMDGLPTTVLRSPVGVPNDGGTSSSSSSRKRPHSNDASYNHHSKMSKSSKSSGTSSSSVKQYVSSHNTVLNHPLLPPPPVTYQVGYGHLSTLVKLDKKPVESNGPDASHEYGANSQHMDYKDTFDMLDSLLSAQGMNM</sequence>
<evidence type="ECO:0000313" key="3">
    <source>
        <dbReference type="Proteomes" id="UP000770717"/>
    </source>
</evidence>
<feature type="compositionally biased region" description="Basic and acidic residues" evidence="1">
    <location>
        <begin position="191"/>
        <end position="217"/>
    </location>
</feature>
<feature type="region of interest" description="Disordered" evidence="1">
    <location>
        <begin position="132"/>
        <end position="323"/>
    </location>
</feature>
<evidence type="ECO:0008006" key="4">
    <source>
        <dbReference type="Google" id="ProtNLM"/>
    </source>
</evidence>
<dbReference type="EMBL" id="WNTK01009689">
    <property type="protein sequence ID" value="KAG9462752.1"/>
    <property type="molecule type" value="Genomic_DNA"/>
</dbReference>
<organism evidence="2 3">
    <name type="scientific">Eleutherodactylus coqui</name>
    <name type="common">Puerto Rican coqui</name>
    <dbReference type="NCBI Taxonomy" id="57060"/>
    <lineage>
        <taxon>Eukaryota</taxon>
        <taxon>Metazoa</taxon>
        <taxon>Chordata</taxon>
        <taxon>Craniata</taxon>
        <taxon>Vertebrata</taxon>
        <taxon>Euteleostomi</taxon>
        <taxon>Amphibia</taxon>
        <taxon>Batrachia</taxon>
        <taxon>Anura</taxon>
        <taxon>Neobatrachia</taxon>
        <taxon>Hyloidea</taxon>
        <taxon>Eleutherodactylidae</taxon>
        <taxon>Eleutherodactylinae</taxon>
        <taxon>Eleutherodactylus</taxon>
        <taxon>Eleutherodactylus</taxon>
    </lineage>
</organism>
<feature type="compositionally biased region" description="Basic and acidic residues" evidence="1">
    <location>
        <begin position="26"/>
        <end position="38"/>
    </location>
</feature>
<keyword evidence="3" id="KW-1185">Reference proteome</keyword>
<dbReference type="Proteomes" id="UP000770717">
    <property type="component" value="Unassembled WGS sequence"/>
</dbReference>
<name>A0A8J6B264_ELECQ</name>
<comment type="caution">
    <text evidence="2">The sequence shown here is derived from an EMBL/GenBank/DDBJ whole genome shotgun (WGS) entry which is preliminary data.</text>
</comment>
<evidence type="ECO:0000256" key="1">
    <source>
        <dbReference type="SAM" id="MobiDB-lite"/>
    </source>
</evidence>
<reference evidence="2" key="1">
    <citation type="thesis" date="2020" institute="ProQuest LLC" country="789 East Eisenhower Parkway, Ann Arbor, MI, USA">
        <title>Comparative Genomics and Chromosome Evolution.</title>
        <authorList>
            <person name="Mudd A.B."/>
        </authorList>
    </citation>
    <scope>NUCLEOTIDE SEQUENCE</scope>
    <source>
        <strain evidence="2">HN-11 Male</strain>
        <tissue evidence="2">Kidney and liver</tissue>
    </source>
</reference>
<feature type="compositionally biased region" description="Basic and acidic residues" evidence="1">
    <location>
        <begin position="163"/>
        <end position="177"/>
    </location>
</feature>
<dbReference type="AlphaFoldDB" id="A0A8J6B264"/>
<gene>
    <name evidence="2" type="ORF">GDO78_023215</name>
</gene>